<organism evidence="1 2">
    <name type="scientific">Halonatronomonas betaini</name>
    <dbReference type="NCBI Taxonomy" id="2778430"/>
    <lineage>
        <taxon>Bacteria</taxon>
        <taxon>Bacillati</taxon>
        <taxon>Bacillota</taxon>
        <taxon>Clostridia</taxon>
        <taxon>Halanaerobiales</taxon>
        <taxon>Halarsenatibacteraceae</taxon>
        <taxon>Halonatronomonas</taxon>
    </lineage>
</organism>
<protein>
    <submittedName>
        <fullName evidence="1">Bifunctional metallophosphatase/5'-nucleotidase</fullName>
    </submittedName>
</protein>
<dbReference type="PANTHER" id="PTHR11575:SF24">
    <property type="entry name" value="5'-NUCLEOTIDASE"/>
    <property type="match status" value="1"/>
</dbReference>
<reference evidence="1" key="1">
    <citation type="submission" date="2020-11" db="EMBL/GenBank/DDBJ databases">
        <title>Halonatronomonas betainensis gen. nov., sp. nov. a novel haloalkaliphilic representative of the family Halanaerobiacae capable of betaine degradation.</title>
        <authorList>
            <person name="Boltyanskaya Y."/>
            <person name="Kevbrin V."/>
            <person name="Detkova E."/>
            <person name="Grouzdev D.S."/>
            <person name="Koziaeva V."/>
            <person name="Zhilina T."/>
        </authorList>
    </citation>
    <scope>NUCLEOTIDE SEQUENCE</scope>
    <source>
        <strain evidence="1">Z-7014</strain>
    </source>
</reference>
<dbReference type="Gene3D" id="3.60.21.10">
    <property type="match status" value="1"/>
</dbReference>
<proteinExistence type="predicted"/>
<comment type="caution">
    <text evidence="1">The sequence shown here is derived from an EMBL/GenBank/DDBJ whole genome shotgun (WGS) entry which is preliminary data.</text>
</comment>
<sequence>MKINQLTTIIIILIVLIIPGYPGNVQARPETIAILHTNDEGGARENLDAIARYKNELKDKYDSVFLISAGGALTDHDMIQAMNQTGYDALNIGAAELAVGQERLQQNRDQADFPFLSANIDSSGSYLQQPEPYIFLDTEKGHLIAVLGLIKVTEDGIPPVDPGILGRLRFTRPVQAASSYSYLDDITNIYIGLTYFGHANDRNLAEAREEFDIIIGGYSKTVIKNPPLINNVLITQAGSDTDYLGKIIIELDNEGQIISRDASLIDIKRIY</sequence>
<dbReference type="EMBL" id="JADPIE010000001">
    <property type="protein sequence ID" value="MBF8435807.1"/>
    <property type="molecule type" value="Genomic_DNA"/>
</dbReference>
<dbReference type="AlphaFoldDB" id="A0A931F9B9"/>
<dbReference type="RefSeq" id="WP_270452483.1">
    <property type="nucleotide sequence ID" value="NZ_JADPIE010000001.1"/>
</dbReference>
<gene>
    <name evidence="1" type="ORF">I0Q91_01835</name>
</gene>
<evidence type="ECO:0000313" key="1">
    <source>
        <dbReference type="EMBL" id="MBF8435807.1"/>
    </source>
</evidence>
<dbReference type="PANTHER" id="PTHR11575">
    <property type="entry name" value="5'-NUCLEOTIDASE-RELATED"/>
    <property type="match status" value="1"/>
</dbReference>
<dbReference type="Proteomes" id="UP000621436">
    <property type="component" value="Unassembled WGS sequence"/>
</dbReference>
<dbReference type="GO" id="GO:0016787">
    <property type="term" value="F:hydrolase activity"/>
    <property type="evidence" value="ECO:0007669"/>
    <property type="project" value="InterPro"/>
</dbReference>
<dbReference type="InterPro" id="IPR029052">
    <property type="entry name" value="Metallo-depent_PP-like"/>
</dbReference>
<accession>A0A931F9B9</accession>
<dbReference type="GO" id="GO:0009166">
    <property type="term" value="P:nucleotide catabolic process"/>
    <property type="evidence" value="ECO:0007669"/>
    <property type="project" value="InterPro"/>
</dbReference>
<dbReference type="InterPro" id="IPR006179">
    <property type="entry name" value="5_nucleotidase/apyrase"/>
</dbReference>
<dbReference type="PRINTS" id="PR01607">
    <property type="entry name" value="APYRASEFAMLY"/>
</dbReference>
<keyword evidence="2" id="KW-1185">Reference proteome</keyword>
<name>A0A931F9B9_9FIRM</name>
<evidence type="ECO:0000313" key="2">
    <source>
        <dbReference type="Proteomes" id="UP000621436"/>
    </source>
</evidence>
<dbReference type="SUPFAM" id="SSF56300">
    <property type="entry name" value="Metallo-dependent phosphatases"/>
    <property type="match status" value="1"/>
</dbReference>